<dbReference type="Gene3D" id="1.10.10.10">
    <property type="entry name" value="Winged helix-like DNA-binding domain superfamily/Winged helix DNA-binding domain"/>
    <property type="match status" value="1"/>
</dbReference>
<organism evidence="5 6">
    <name type="scientific">Lacticaseibacillus saniviri JCM 17471 = DSM 24301</name>
    <dbReference type="NCBI Taxonomy" id="1293598"/>
    <lineage>
        <taxon>Bacteria</taxon>
        <taxon>Bacillati</taxon>
        <taxon>Bacillota</taxon>
        <taxon>Bacilli</taxon>
        <taxon>Lactobacillales</taxon>
        <taxon>Lactobacillaceae</taxon>
        <taxon>Lacticaseibacillus</taxon>
    </lineage>
</organism>
<dbReference type="PROSITE" id="PS51118">
    <property type="entry name" value="HTH_HXLR"/>
    <property type="match status" value="1"/>
</dbReference>
<dbReference type="GO" id="GO:0003677">
    <property type="term" value="F:DNA binding"/>
    <property type="evidence" value="ECO:0007669"/>
    <property type="project" value="UniProtKB-KW"/>
</dbReference>
<dbReference type="Proteomes" id="UP000050969">
    <property type="component" value="Unassembled WGS sequence"/>
</dbReference>
<evidence type="ECO:0000256" key="1">
    <source>
        <dbReference type="ARBA" id="ARBA00023015"/>
    </source>
</evidence>
<dbReference type="Pfam" id="PF01638">
    <property type="entry name" value="HxlR"/>
    <property type="match status" value="1"/>
</dbReference>
<feature type="domain" description="HTH hxlR-type" evidence="4">
    <location>
        <begin position="1"/>
        <end position="96"/>
    </location>
</feature>
<sequence>MTLQVIGGKWKPLILHFLLHEGPKRYSEILRYLESAPKKTLTEQLRQLEADGVVAREVSPTIPIRVTYSMTAHGETLAPLLDVMCAWGFVNMDGRYEVTHPTCEDSPASLAKKQQRLANLSAYLEVE</sequence>
<keyword evidence="1" id="KW-0805">Transcription regulation</keyword>
<evidence type="ECO:0000313" key="5">
    <source>
        <dbReference type="EMBL" id="KRO16345.1"/>
    </source>
</evidence>
<evidence type="ECO:0000313" key="6">
    <source>
        <dbReference type="Proteomes" id="UP000050969"/>
    </source>
</evidence>
<keyword evidence="2" id="KW-0238">DNA-binding</keyword>
<evidence type="ECO:0000256" key="3">
    <source>
        <dbReference type="ARBA" id="ARBA00023163"/>
    </source>
</evidence>
<dbReference type="InterPro" id="IPR036388">
    <property type="entry name" value="WH-like_DNA-bd_sf"/>
</dbReference>
<dbReference type="STRING" id="1293598.IV56_GL001126"/>
<dbReference type="EMBL" id="JQCE01000038">
    <property type="protein sequence ID" value="KRO16345.1"/>
    <property type="molecule type" value="Genomic_DNA"/>
</dbReference>
<dbReference type="InterPro" id="IPR036390">
    <property type="entry name" value="WH_DNA-bd_sf"/>
</dbReference>
<proteinExistence type="predicted"/>
<protein>
    <submittedName>
        <fullName evidence="5">HTH-type transcriptional activator HxlR</fullName>
    </submittedName>
</protein>
<dbReference type="InterPro" id="IPR002577">
    <property type="entry name" value="HTH_HxlR"/>
</dbReference>
<accession>A0A0R2MRX4</accession>
<evidence type="ECO:0000256" key="2">
    <source>
        <dbReference type="ARBA" id="ARBA00023125"/>
    </source>
</evidence>
<reference evidence="5 6" key="1">
    <citation type="journal article" date="2015" name="Genome Announc.">
        <title>Expanding the biotechnology potential of lactobacilli through comparative genomics of 213 strains and associated genera.</title>
        <authorList>
            <person name="Sun Z."/>
            <person name="Harris H.M."/>
            <person name="McCann A."/>
            <person name="Guo C."/>
            <person name="Argimon S."/>
            <person name="Zhang W."/>
            <person name="Yang X."/>
            <person name="Jeffery I.B."/>
            <person name="Cooney J.C."/>
            <person name="Kagawa T.F."/>
            <person name="Liu W."/>
            <person name="Song Y."/>
            <person name="Salvetti E."/>
            <person name="Wrobel A."/>
            <person name="Rasinkangas P."/>
            <person name="Parkhill J."/>
            <person name="Rea M.C."/>
            <person name="O'Sullivan O."/>
            <person name="Ritari J."/>
            <person name="Douillard F.P."/>
            <person name="Paul Ross R."/>
            <person name="Yang R."/>
            <person name="Briner A.E."/>
            <person name="Felis G.E."/>
            <person name="de Vos W.M."/>
            <person name="Barrangou R."/>
            <person name="Klaenhammer T.R."/>
            <person name="Caufield P.W."/>
            <person name="Cui Y."/>
            <person name="Zhang H."/>
            <person name="O'Toole P.W."/>
        </authorList>
    </citation>
    <scope>NUCLEOTIDE SEQUENCE [LARGE SCALE GENOMIC DNA]</scope>
    <source>
        <strain evidence="5 6">DSM 24301</strain>
    </source>
</reference>
<comment type="caution">
    <text evidence="5">The sequence shown here is derived from an EMBL/GenBank/DDBJ whole genome shotgun (WGS) entry which is preliminary data.</text>
</comment>
<name>A0A0R2MRX4_9LACO</name>
<dbReference type="PANTHER" id="PTHR33204:SF38">
    <property type="entry name" value="HTH-TYPE TRANSCRIPTIONAL ACTIVATOR HXLR"/>
    <property type="match status" value="1"/>
</dbReference>
<evidence type="ECO:0000259" key="4">
    <source>
        <dbReference type="PROSITE" id="PS51118"/>
    </source>
</evidence>
<keyword evidence="3" id="KW-0804">Transcription</keyword>
<keyword evidence="6" id="KW-1185">Reference proteome</keyword>
<dbReference type="SUPFAM" id="SSF46785">
    <property type="entry name" value="Winged helix' DNA-binding domain"/>
    <property type="match status" value="1"/>
</dbReference>
<dbReference type="AlphaFoldDB" id="A0A0R2MRX4"/>
<dbReference type="PANTHER" id="PTHR33204">
    <property type="entry name" value="TRANSCRIPTIONAL REGULATOR, MARR FAMILY"/>
    <property type="match status" value="1"/>
</dbReference>
<dbReference type="PATRIC" id="fig|1293598.4.peg.1189"/>
<gene>
    <name evidence="5" type="ORF">IV56_GL001126</name>
</gene>